<dbReference type="CDD" id="cd07377">
    <property type="entry name" value="WHTH_GntR"/>
    <property type="match status" value="1"/>
</dbReference>
<dbReference type="EMBL" id="CP002869">
    <property type="protein sequence ID" value="AEI41675.1"/>
    <property type="molecule type" value="Genomic_DNA"/>
</dbReference>
<keyword evidence="3" id="KW-0804">Transcription</keyword>
<dbReference type="SMART" id="SM00895">
    <property type="entry name" value="FCD"/>
    <property type="match status" value="1"/>
</dbReference>
<dbReference type="InterPro" id="IPR036390">
    <property type="entry name" value="WH_DNA-bd_sf"/>
</dbReference>
<reference evidence="5 6" key="2">
    <citation type="journal article" date="2013" name="Genome Announc.">
        <title>Genome Sequence of Growth-Improving Paenibacillus mucilaginosus Strain KNP414.</title>
        <authorList>
            <person name="Lu J.J."/>
            <person name="Wang J.F."/>
            <person name="Hu X.F."/>
        </authorList>
    </citation>
    <scope>NUCLEOTIDE SEQUENCE [LARGE SCALE GENOMIC DNA]</scope>
    <source>
        <strain evidence="5 6">KNP414</strain>
    </source>
</reference>
<dbReference type="GO" id="GO:0003700">
    <property type="term" value="F:DNA-binding transcription factor activity"/>
    <property type="evidence" value="ECO:0007669"/>
    <property type="project" value="InterPro"/>
</dbReference>
<dbReference type="SUPFAM" id="SSF48008">
    <property type="entry name" value="GntR ligand-binding domain-like"/>
    <property type="match status" value="1"/>
</dbReference>
<proteinExistence type="predicted"/>
<dbReference type="InterPro" id="IPR011711">
    <property type="entry name" value="GntR_C"/>
</dbReference>
<reference evidence="6" key="1">
    <citation type="submission" date="2011-06" db="EMBL/GenBank/DDBJ databases">
        <title>Complete genome sequence of Paenibacillus mucilaginosus KNP414.</title>
        <authorList>
            <person name="Wang J."/>
            <person name="Hu S."/>
            <person name="Hu X."/>
            <person name="Zhang B."/>
            <person name="Dong D."/>
            <person name="Zhang S."/>
            <person name="Zhao K."/>
            <person name="Wu D."/>
        </authorList>
    </citation>
    <scope>NUCLEOTIDE SEQUENCE [LARGE SCALE GENOMIC DNA]</scope>
    <source>
        <strain evidence="6">KNP414</strain>
    </source>
</reference>
<dbReference type="Pfam" id="PF07729">
    <property type="entry name" value="FCD"/>
    <property type="match status" value="1"/>
</dbReference>
<dbReference type="InterPro" id="IPR008920">
    <property type="entry name" value="TF_FadR/GntR_C"/>
</dbReference>
<dbReference type="Gene3D" id="1.10.10.10">
    <property type="entry name" value="Winged helix-like DNA-binding domain superfamily/Winged helix DNA-binding domain"/>
    <property type="match status" value="1"/>
</dbReference>
<evidence type="ECO:0000256" key="1">
    <source>
        <dbReference type="ARBA" id="ARBA00023015"/>
    </source>
</evidence>
<dbReference type="PATRIC" id="fig|1036673.3.peg.2862"/>
<evidence type="ECO:0000313" key="5">
    <source>
        <dbReference type="EMBL" id="AEI41675.1"/>
    </source>
</evidence>
<name>F8FB32_PAEMK</name>
<organism evidence="5 6">
    <name type="scientific">Paenibacillus mucilaginosus (strain KNP414)</name>
    <dbReference type="NCBI Taxonomy" id="1036673"/>
    <lineage>
        <taxon>Bacteria</taxon>
        <taxon>Bacillati</taxon>
        <taxon>Bacillota</taxon>
        <taxon>Bacilli</taxon>
        <taxon>Bacillales</taxon>
        <taxon>Paenibacillaceae</taxon>
        <taxon>Paenibacillus</taxon>
    </lineage>
</organism>
<dbReference type="InterPro" id="IPR036388">
    <property type="entry name" value="WH-like_DNA-bd_sf"/>
</dbReference>
<feature type="domain" description="HTH gntR-type" evidence="4">
    <location>
        <begin position="20"/>
        <end position="88"/>
    </location>
</feature>
<keyword evidence="1" id="KW-0805">Transcription regulation</keyword>
<gene>
    <name evidence="5" type="ordered locus">KNP414_03117</name>
</gene>
<dbReference type="Gene3D" id="1.20.120.530">
    <property type="entry name" value="GntR ligand-binding domain-like"/>
    <property type="match status" value="1"/>
</dbReference>
<dbReference type="PANTHER" id="PTHR43537">
    <property type="entry name" value="TRANSCRIPTIONAL REGULATOR, GNTR FAMILY"/>
    <property type="match status" value="1"/>
</dbReference>
<dbReference type="PRINTS" id="PR00035">
    <property type="entry name" value="HTHGNTR"/>
</dbReference>
<dbReference type="PANTHER" id="PTHR43537:SF5">
    <property type="entry name" value="UXU OPERON TRANSCRIPTIONAL REGULATOR"/>
    <property type="match status" value="1"/>
</dbReference>
<dbReference type="SUPFAM" id="SSF46785">
    <property type="entry name" value="Winged helix' DNA-binding domain"/>
    <property type="match status" value="1"/>
</dbReference>
<dbReference type="Pfam" id="PF00392">
    <property type="entry name" value="GntR"/>
    <property type="match status" value="1"/>
</dbReference>
<dbReference type="PROSITE" id="PS50949">
    <property type="entry name" value="HTH_GNTR"/>
    <property type="match status" value="1"/>
</dbReference>
<dbReference type="GO" id="GO:0003677">
    <property type="term" value="F:DNA binding"/>
    <property type="evidence" value="ECO:0007669"/>
    <property type="project" value="UniProtKB-KW"/>
</dbReference>
<dbReference type="Proteomes" id="UP000006620">
    <property type="component" value="Chromosome"/>
</dbReference>
<dbReference type="RefSeq" id="WP_013916834.1">
    <property type="nucleotide sequence ID" value="NC_015690.1"/>
</dbReference>
<dbReference type="AlphaFoldDB" id="F8FB32"/>
<protein>
    <submittedName>
        <fullName evidence="5">Transcriptional regulator</fullName>
    </submittedName>
</protein>
<dbReference type="InterPro" id="IPR000524">
    <property type="entry name" value="Tscrpt_reg_HTH_GntR"/>
</dbReference>
<dbReference type="KEGG" id="pms:KNP414_03117"/>
<evidence type="ECO:0000313" key="6">
    <source>
        <dbReference type="Proteomes" id="UP000006620"/>
    </source>
</evidence>
<keyword evidence="2" id="KW-0238">DNA-binding</keyword>
<dbReference type="HOGENOM" id="CLU_017584_9_0_9"/>
<accession>F8FB32</accession>
<sequence length="243" mass="28206">MNIPQLKEGVLIQFNRVSSNKLYIQIYNQILSQIESGAFQIGDKLPTEKELCAQFGVSRAPVRQALSALEMNGYIYSRQGEGVYVKQNQQPAENSQASILEKVSPEDIVEARMNMEPIIAKYAAARATEEDIEALRRTILQMEEETKSGIYSPETDERLHIEIAKASHNDLFIQYMSVIANAMKQQEMWTFIRDRTVTRPDYRDTNFAEHKKIIQAIENRDEQEAMRIMAFHMTNLYDRYWKD</sequence>
<evidence type="ECO:0000259" key="4">
    <source>
        <dbReference type="PROSITE" id="PS50949"/>
    </source>
</evidence>
<evidence type="ECO:0000256" key="2">
    <source>
        <dbReference type="ARBA" id="ARBA00023125"/>
    </source>
</evidence>
<dbReference type="SMART" id="SM00345">
    <property type="entry name" value="HTH_GNTR"/>
    <property type="match status" value="1"/>
</dbReference>
<evidence type="ECO:0000256" key="3">
    <source>
        <dbReference type="ARBA" id="ARBA00023163"/>
    </source>
</evidence>